<feature type="transmembrane region" description="Helical" evidence="1">
    <location>
        <begin position="182"/>
        <end position="201"/>
    </location>
</feature>
<feature type="transmembrane region" description="Helical" evidence="1">
    <location>
        <begin position="55"/>
        <end position="81"/>
    </location>
</feature>
<evidence type="ECO:0000313" key="3">
    <source>
        <dbReference type="Proteomes" id="UP000003438"/>
    </source>
</evidence>
<evidence type="ECO:0008006" key="4">
    <source>
        <dbReference type="Google" id="ProtNLM"/>
    </source>
</evidence>
<protein>
    <recommendedName>
        <fullName evidence="4">DUF975 family protein</fullName>
    </recommendedName>
</protein>
<organism evidence="2 3">
    <name type="scientific">Subdoligranulum variabile DSM 15176</name>
    <dbReference type="NCBI Taxonomy" id="411471"/>
    <lineage>
        <taxon>Bacteria</taxon>
        <taxon>Bacillati</taxon>
        <taxon>Bacillota</taxon>
        <taxon>Clostridia</taxon>
        <taxon>Eubacteriales</taxon>
        <taxon>Oscillospiraceae</taxon>
        <taxon>Subdoligranulum</taxon>
    </lineage>
</organism>
<name>D1PLE4_9FIRM</name>
<dbReference type="HOGENOM" id="CLU_045673_0_0_9"/>
<keyword evidence="1" id="KW-0812">Transmembrane</keyword>
<dbReference type="Pfam" id="PF06161">
    <property type="entry name" value="DUF975"/>
    <property type="match status" value="1"/>
</dbReference>
<dbReference type="EMBL" id="ACBY02000020">
    <property type="protein sequence ID" value="EFB76802.1"/>
    <property type="molecule type" value="Genomic_DNA"/>
</dbReference>
<feature type="transmembrane region" description="Helical" evidence="1">
    <location>
        <begin position="124"/>
        <end position="149"/>
    </location>
</feature>
<dbReference type="InterPro" id="IPR010380">
    <property type="entry name" value="DUF975"/>
</dbReference>
<proteinExistence type="predicted"/>
<dbReference type="Proteomes" id="UP000003438">
    <property type="component" value="Unassembled WGS sequence"/>
</dbReference>
<keyword evidence="1" id="KW-1133">Transmembrane helix</keyword>
<evidence type="ECO:0000313" key="2">
    <source>
        <dbReference type="EMBL" id="EFB76802.1"/>
    </source>
</evidence>
<dbReference type="PANTHER" id="PTHR40076">
    <property type="entry name" value="MEMBRANE PROTEIN-RELATED"/>
    <property type="match status" value="1"/>
</dbReference>
<sequence>MLKTNARNALRGRYWRSFWGCFLIALLSGGGVTNLSVLYSPEEASRYLESLPSYFLVWVLVASLIGAVLGILWSIFISGVLEVGSCRYFMESRQSPSPISTFFSVFQTPYLNVVKVSFLTSLKITVGMFLLVIPGIYWTYCYALVPYLLAENPYLSTSRAMELSKEIMYGEKLHFFILELSFLGWILLCILTLGIGSYFLFPYMNATFAEFYAAMRAKALAQGLTTTHELGGFVRHDASRF</sequence>
<keyword evidence="1" id="KW-0472">Membrane</keyword>
<keyword evidence="3" id="KW-1185">Reference proteome</keyword>
<evidence type="ECO:0000256" key="1">
    <source>
        <dbReference type="SAM" id="Phobius"/>
    </source>
</evidence>
<dbReference type="STRING" id="411471.SUBVAR_05184"/>
<dbReference type="PANTHER" id="PTHR40076:SF1">
    <property type="entry name" value="MEMBRANE PROTEIN"/>
    <property type="match status" value="1"/>
</dbReference>
<reference evidence="2" key="1">
    <citation type="submission" date="2009-12" db="EMBL/GenBank/DDBJ databases">
        <authorList>
            <person name="Weinstock G."/>
            <person name="Sodergren E."/>
            <person name="Clifton S."/>
            <person name="Fulton L."/>
            <person name="Fulton B."/>
            <person name="Courtney L."/>
            <person name="Fronick C."/>
            <person name="Harrison M."/>
            <person name="Strong C."/>
            <person name="Farmer C."/>
            <person name="Delahaunty K."/>
            <person name="Markovic C."/>
            <person name="Hall O."/>
            <person name="Minx P."/>
            <person name="Tomlinson C."/>
            <person name="Mitreva M."/>
            <person name="Nelson J."/>
            <person name="Hou S."/>
            <person name="Wollam A."/>
            <person name="Pepin K.H."/>
            <person name="Johnson M."/>
            <person name="Bhonagiri V."/>
            <person name="Nash W.E."/>
            <person name="Warren W."/>
            <person name="Chinwalla A."/>
            <person name="Mardis E.R."/>
            <person name="Wilson R.K."/>
        </authorList>
    </citation>
    <scope>NUCLEOTIDE SEQUENCE [LARGE SCALE GENOMIC DNA]</scope>
    <source>
        <strain evidence="2">DSM 15176</strain>
    </source>
</reference>
<comment type="caution">
    <text evidence="2">The sequence shown here is derived from an EMBL/GenBank/DDBJ whole genome shotgun (WGS) entry which is preliminary data.</text>
</comment>
<gene>
    <name evidence="2" type="ORF">SUBVAR_05184</name>
</gene>
<accession>D1PLE4</accession>
<dbReference type="eggNOG" id="COG5523">
    <property type="taxonomic scope" value="Bacteria"/>
</dbReference>
<dbReference type="AlphaFoldDB" id="D1PLE4"/>